<sequence>MSTVMPGSFHPSESFQLRVPSMAHVRRIRSNSVQHRNSSSISSNEEFTRLNEEMFRLDAPYGEDARDPRHEHGETNYINMLLQLDSIPETYNILAGLFTWLLLAGYMVLPATFTSLQNSRTIASEVSKAGKLVLKTYQNLPLLWIAAIFCAIGASGMSWLWWMWKRNYVWILNRIILPGFLHSITGLLTTIINIYTARSGAWSVTAIITITVTGCCTNVKKEHKKKVLDILTLNKKLVGKCHLMSWYTESDLPMEWAITPTGNGWTNNETGLEWIKYFDKHTKGRTKGPLDVGCFSILKRIYGREIELYMKARIHHITKIELFIAFRAAFTRTFIPENARAGFRGSGLVPFDPEMVISKLDIRLRTLSPSLPFTADVNLWVSQTPRNPRDTLSQSTLVKSRIARQQSSSPTSIFDAIASFAKGTEIMAYKMTLIETENRTLRQANEALSKRCRAKKTRISQGGTLNMEETMDIISQRDVKEQVRCDKHIEERGTVGGLPTQSSCSICGETGQSDTMIIEY</sequence>
<keyword evidence="1" id="KW-0472">Membrane</keyword>
<feature type="transmembrane region" description="Helical" evidence="1">
    <location>
        <begin position="142"/>
        <end position="163"/>
    </location>
</feature>
<accession>A7ERU0</accession>
<dbReference type="Proteomes" id="UP000001312">
    <property type="component" value="Unassembled WGS sequence"/>
</dbReference>
<keyword evidence="1" id="KW-1133">Transmembrane helix</keyword>
<keyword evidence="1" id="KW-0812">Transmembrane</keyword>
<organism evidence="2 3">
    <name type="scientific">Sclerotinia sclerotiorum (strain ATCC 18683 / 1980 / Ss-1)</name>
    <name type="common">White mold</name>
    <name type="synonym">Whetzelinia sclerotiorum</name>
    <dbReference type="NCBI Taxonomy" id="665079"/>
    <lineage>
        <taxon>Eukaryota</taxon>
        <taxon>Fungi</taxon>
        <taxon>Dikarya</taxon>
        <taxon>Ascomycota</taxon>
        <taxon>Pezizomycotina</taxon>
        <taxon>Leotiomycetes</taxon>
        <taxon>Helotiales</taxon>
        <taxon>Sclerotiniaceae</taxon>
        <taxon>Sclerotinia</taxon>
    </lineage>
</organism>
<protein>
    <submittedName>
        <fullName evidence="2">Uncharacterized protein</fullName>
    </submittedName>
</protein>
<dbReference type="InParanoid" id="A7ERU0"/>
<dbReference type="EMBL" id="CH476630">
    <property type="protein sequence ID" value="EDN92182.1"/>
    <property type="molecule type" value="Genomic_DNA"/>
</dbReference>
<dbReference type="AlphaFoldDB" id="A7ERU0"/>
<feature type="transmembrane region" description="Helical" evidence="1">
    <location>
        <begin position="175"/>
        <end position="195"/>
    </location>
</feature>
<dbReference type="GO" id="GO:0005634">
    <property type="term" value="C:nucleus"/>
    <property type="evidence" value="ECO:0000318"/>
    <property type="project" value="GO_Central"/>
</dbReference>
<evidence type="ECO:0000313" key="3">
    <source>
        <dbReference type="Proteomes" id="UP000001312"/>
    </source>
</evidence>
<gene>
    <name evidence="2" type="ORF">SS1G_08044</name>
</gene>
<dbReference type="KEGG" id="ssl:SS1G_08044"/>
<name>A7ERU0_SCLS1</name>
<feature type="transmembrane region" description="Helical" evidence="1">
    <location>
        <begin position="90"/>
        <end position="109"/>
    </location>
</feature>
<reference evidence="3" key="1">
    <citation type="journal article" date="2011" name="PLoS Genet.">
        <title>Genomic analysis of the necrotrophic fungal pathogens Sclerotinia sclerotiorum and Botrytis cinerea.</title>
        <authorList>
            <person name="Amselem J."/>
            <person name="Cuomo C.A."/>
            <person name="van Kan J.A."/>
            <person name="Viaud M."/>
            <person name="Benito E.P."/>
            <person name="Couloux A."/>
            <person name="Coutinho P.M."/>
            <person name="de Vries R.P."/>
            <person name="Dyer P.S."/>
            <person name="Fillinger S."/>
            <person name="Fournier E."/>
            <person name="Gout L."/>
            <person name="Hahn M."/>
            <person name="Kohn L."/>
            <person name="Lapalu N."/>
            <person name="Plummer K.M."/>
            <person name="Pradier J.M."/>
            <person name="Quevillon E."/>
            <person name="Sharon A."/>
            <person name="Simon A."/>
            <person name="ten Have A."/>
            <person name="Tudzynski B."/>
            <person name="Tudzynski P."/>
            <person name="Wincker P."/>
            <person name="Andrew M."/>
            <person name="Anthouard V."/>
            <person name="Beever R.E."/>
            <person name="Beffa R."/>
            <person name="Benoit I."/>
            <person name="Bouzid O."/>
            <person name="Brault B."/>
            <person name="Chen Z."/>
            <person name="Choquer M."/>
            <person name="Collemare J."/>
            <person name="Cotton P."/>
            <person name="Danchin E.G."/>
            <person name="Da Silva C."/>
            <person name="Gautier A."/>
            <person name="Giraud C."/>
            <person name="Giraud T."/>
            <person name="Gonzalez C."/>
            <person name="Grossetete S."/>
            <person name="Guldener U."/>
            <person name="Henrissat B."/>
            <person name="Howlett B.J."/>
            <person name="Kodira C."/>
            <person name="Kretschmer M."/>
            <person name="Lappartient A."/>
            <person name="Leroch M."/>
            <person name="Levis C."/>
            <person name="Mauceli E."/>
            <person name="Neuveglise C."/>
            <person name="Oeser B."/>
            <person name="Pearson M."/>
            <person name="Poulain J."/>
            <person name="Poussereau N."/>
            <person name="Quesneville H."/>
            <person name="Rascle C."/>
            <person name="Schumacher J."/>
            <person name="Segurens B."/>
            <person name="Sexton A."/>
            <person name="Silva E."/>
            <person name="Sirven C."/>
            <person name="Soanes D.M."/>
            <person name="Talbot N.J."/>
            <person name="Templeton M."/>
            <person name="Yandava C."/>
            <person name="Yarden O."/>
            <person name="Zeng Q."/>
            <person name="Rollins J.A."/>
            <person name="Lebrun M.H."/>
            <person name="Dickman M."/>
        </authorList>
    </citation>
    <scope>NUCLEOTIDE SEQUENCE [LARGE SCALE GENOMIC DNA]</scope>
    <source>
        <strain evidence="3">ATCC 18683 / 1980 / Ss-1</strain>
    </source>
</reference>
<dbReference type="RefSeq" id="XP_001591418.1">
    <property type="nucleotide sequence ID" value="XM_001591368.1"/>
</dbReference>
<keyword evidence="3" id="KW-1185">Reference proteome</keyword>
<dbReference type="STRING" id="665079.A7ERU0"/>
<evidence type="ECO:0000256" key="1">
    <source>
        <dbReference type="SAM" id="Phobius"/>
    </source>
</evidence>
<evidence type="ECO:0000313" key="2">
    <source>
        <dbReference type="EMBL" id="EDN92182.1"/>
    </source>
</evidence>
<dbReference type="GeneID" id="5487266"/>
<proteinExistence type="predicted"/>
<dbReference type="GO" id="GO:0003677">
    <property type="term" value="F:DNA binding"/>
    <property type="evidence" value="ECO:0000318"/>
    <property type="project" value="GO_Central"/>
</dbReference>